<reference evidence="1" key="1">
    <citation type="submission" date="2020-05" db="EMBL/GenBank/DDBJ databases">
        <authorList>
            <person name="Chiriac C."/>
            <person name="Salcher M."/>
            <person name="Ghai R."/>
            <person name="Kavagutti S V."/>
        </authorList>
    </citation>
    <scope>NUCLEOTIDE SEQUENCE</scope>
</reference>
<proteinExistence type="predicted"/>
<protein>
    <submittedName>
        <fullName evidence="1">Unannotated protein</fullName>
    </submittedName>
</protein>
<evidence type="ECO:0000313" key="1">
    <source>
        <dbReference type="EMBL" id="CAB4583432.1"/>
    </source>
</evidence>
<organism evidence="1">
    <name type="scientific">freshwater metagenome</name>
    <dbReference type="NCBI Taxonomy" id="449393"/>
    <lineage>
        <taxon>unclassified sequences</taxon>
        <taxon>metagenomes</taxon>
        <taxon>ecological metagenomes</taxon>
    </lineage>
</organism>
<dbReference type="EMBL" id="CAEZTW010000097">
    <property type="protein sequence ID" value="CAB4583432.1"/>
    <property type="molecule type" value="Genomic_DNA"/>
</dbReference>
<accession>A0A6J6F3M3</accession>
<sequence length="116" mass="12558">MSVSAIVGKIICITISRDLTQKGTSNNQAVLCPKVETGRKLISSLSMKGRQACINLSTTISRPIITTVMTLVRMIGPRSIREKITDPRRATPTNRINISNKPTLGLFESSSICAGK</sequence>
<name>A0A6J6F3M3_9ZZZZ</name>
<gene>
    <name evidence="1" type="ORF">UFOPK1766_00590</name>
</gene>
<dbReference type="AlphaFoldDB" id="A0A6J6F3M3"/>